<feature type="transmembrane region" description="Helical" evidence="2">
    <location>
        <begin position="324"/>
        <end position="351"/>
    </location>
</feature>
<evidence type="ECO:0000313" key="3">
    <source>
        <dbReference type="EMBL" id="KZT63814.1"/>
    </source>
</evidence>
<dbReference type="EMBL" id="KV429155">
    <property type="protein sequence ID" value="KZT63814.1"/>
    <property type="molecule type" value="Genomic_DNA"/>
</dbReference>
<keyword evidence="4" id="KW-1185">Reference proteome</keyword>
<keyword evidence="2" id="KW-0472">Membrane</keyword>
<dbReference type="Pfam" id="PF14494">
    <property type="entry name" value="DUF4436"/>
    <property type="match status" value="1"/>
</dbReference>
<evidence type="ECO:0000256" key="2">
    <source>
        <dbReference type="SAM" id="Phobius"/>
    </source>
</evidence>
<name>A0A165KZX0_9APHY</name>
<protein>
    <recommendedName>
        <fullName evidence="5">DUF4436 domain-containing protein</fullName>
    </recommendedName>
</protein>
<dbReference type="Proteomes" id="UP000076727">
    <property type="component" value="Unassembled WGS sequence"/>
</dbReference>
<dbReference type="AlphaFoldDB" id="A0A165KZX0"/>
<reference evidence="3 4" key="1">
    <citation type="journal article" date="2016" name="Mol. Biol. Evol.">
        <title>Comparative Genomics of Early-Diverging Mushroom-Forming Fungi Provides Insights into the Origins of Lignocellulose Decay Capabilities.</title>
        <authorList>
            <person name="Nagy L.G."/>
            <person name="Riley R."/>
            <person name="Tritt A."/>
            <person name="Adam C."/>
            <person name="Daum C."/>
            <person name="Floudas D."/>
            <person name="Sun H."/>
            <person name="Yadav J.S."/>
            <person name="Pangilinan J."/>
            <person name="Larsson K.H."/>
            <person name="Matsuura K."/>
            <person name="Barry K."/>
            <person name="Labutti K."/>
            <person name="Kuo R."/>
            <person name="Ohm R.A."/>
            <person name="Bhattacharya S.S."/>
            <person name="Shirouzu T."/>
            <person name="Yoshinaga Y."/>
            <person name="Martin F.M."/>
            <person name="Grigoriev I.V."/>
            <person name="Hibbett D.S."/>
        </authorList>
    </citation>
    <scope>NUCLEOTIDE SEQUENCE [LARGE SCALE GENOMIC DNA]</scope>
    <source>
        <strain evidence="3 4">L-15889</strain>
    </source>
</reference>
<dbReference type="STRING" id="1314783.A0A165KZX0"/>
<keyword evidence="2" id="KW-0812">Transmembrane</keyword>
<feature type="transmembrane region" description="Helical" evidence="2">
    <location>
        <begin position="108"/>
        <end position="130"/>
    </location>
</feature>
<evidence type="ECO:0000313" key="4">
    <source>
        <dbReference type="Proteomes" id="UP000076727"/>
    </source>
</evidence>
<accession>A0A165KZX0</accession>
<feature type="transmembrane region" description="Helical" evidence="2">
    <location>
        <begin position="358"/>
        <end position="377"/>
    </location>
</feature>
<dbReference type="OrthoDB" id="2923771at2759"/>
<gene>
    <name evidence="3" type="ORF">DAEQUDRAFT_760290</name>
</gene>
<proteinExistence type="predicted"/>
<evidence type="ECO:0000256" key="1">
    <source>
        <dbReference type="SAM" id="MobiDB-lite"/>
    </source>
</evidence>
<feature type="transmembrane region" description="Helical" evidence="2">
    <location>
        <begin position="389"/>
        <end position="412"/>
    </location>
</feature>
<evidence type="ECO:0008006" key="5">
    <source>
        <dbReference type="Google" id="ProtNLM"/>
    </source>
</evidence>
<dbReference type="InterPro" id="IPR027948">
    <property type="entry name" value="DUF4436"/>
</dbReference>
<sequence>MTELTAIRRSRPVVSSPETPNAASEQDMHWDLRVRVDDSAETILPLSYAVTSHDGALEDTPLTAPVSSAGAPNTRYPKATFPFKWRPRLKPLNYRAYSEALMLAEKHWIIASILFIVTLIGSSVTIGWSLRLSTFQVAPSPLDLVSHIGPKGLVVLNTNLIAIDADEQSITLDWFVDHVCHVDDSCPDANIYFDQNLLRGNSIPTANNEKPIPIFTLDATDYLAYYYGLDYRFNSAVFRTQVAMTNFKNGGRSRQSYPFDKYTATLVFFAQTVSDNSTVPIVFDDSDGIAVGFNAKLDLQASGKFPQDVVVRELVVTRGQVIRIYALLVVIAIWLITIIFIMACIVAVFLGKGARSDFLVLPLATLFAFTQLRGTMPGAPSGFGANIDFIGVLPCLVLLTFSSVFMSAVFLFRNPEVDAPRWTNRHIVWASRPTHARNQNVTV</sequence>
<organism evidence="3 4">
    <name type="scientific">Daedalea quercina L-15889</name>
    <dbReference type="NCBI Taxonomy" id="1314783"/>
    <lineage>
        <taxon>Eukaryota</taxon>
        <taxon>Fungi</taxon>
        <taxon>Dikarya</taxon>
        <taxon>Basidiomycota</taxon>
        <taxon>Agaricomycotina</taxon>
        <taxon>Agaricomycetes</taxon>
        <taxon>Polyporales</taxon>
        <taxon>Fomitopsis</taxon>
    </lineage>
</organism>
<feature type="region of interest" description="Disordered" evidence="1">
    <location>
        <begin position="1"/>
        <end position="27"/>
    </location>
</feature>
<keyword evidence="2" id="KW-1133">Transmembrane helix</keyword>